<proteinExistence type="predicted"/>
<evidence type="ECO:0000313" key="6">
    <source>
        <dbReference type="Proteomes" id="UP000176050"/>
    </source>
</evidence>
<dbReference type="PANTHER" id="PTHR12526:SF629">
    <property type="entry name" value="TEICHURONIC ACID BIOSYNTHESIS GLYCOSYLTRANSFERASE TUAH-RELATED"/>
    <property type="match status" value="1"/>
</dbReference>
<dbReference type="GO" id="GO:0016757">
    <property type="term" value="F:glycosyltransferase activity"/>
    <property type="evidence" value="ECO:0007669"/>
    <property type="project" value="UniProtKB-KW"/>
</dbReference>
<dbReference type="PANTHER" id="PTHR12526">
    <property type="entry name" value="GLYCOSYLTRANSFERASE"/>
    <property type="match status" value="1"/>
</dbReference>
<evidence type="ECO:0000259" key="4">
    <source>
        <dbReference type="Pfam" id="PF13439"/>
    </source>
</evidence>
<evidence type="ECO:0000256" key="2">
    <source>
        <dbReference type="ARBA" id="ARBA00022679"/>
    </source>
</evidence>
<evidence type="ECO:0000313" key="5">
    <source>
        <dbReference type="EMBL" id="AOW21738.1"/>
    </source>
</evidence>
<dbReference type="Pfam" id="PF00534">
    <property type="entry name" value="Glycos_transf_1"/>
    <property type="match status" value="1"/>
</dbReference>
<accession>A0A1D8PAY3</accession>
<keyword evidence="2 5" id="KW-0808">Transferase</keyword>
<dbReference type="Proteomes" id="UP000176050">
    <property type="component" value="Chromosome"/>
</dbReference>
<organism evidence="5 6">
    <name type="scientific">Urechidicola croceus</name>
    <dbReference type="NCBI Taxonomy" id="1850246"/>
    <lineage>
        <taxon>Bacteria</taxon>
        <taxon>Pseudomonadati</taxon>
        <taxon>Bacteroidota</taxon>
        <taxon>Flavobacteriia</taxon>
        <taxon>Flavobacteriales</taxon>
        <taxon>Flavobacteriaceae</taxon>
        <taxon>Urechidicola</taxon>
    </lineage>
</organism>
<dbReference type="STRING" id="1850246.LPB138_14080"/>
<feature type="domain" description="Glycosyltransferase subfamily 4-like N-terminal" evidence="4">
    <location>
        <begin position="21"/>
        <end position="166"/>
    </location>
</feature>
<dbReference type="Pfam" id="PF13439">
    <property type="entry name" value="Glyco_transf_4"/>
    <property type="match status" value="1"/>
</dbReference>
<dbReference type="Gene3D" id="3.40.50.2000">
    <property type="entry name" value="Glycogen Phosphorylase B"/>
    <property type="match status" value="2"/>
</dbReference>
<dbReference type="EMBL" id="CP017478">
    <property type="protein sequence ID" value="AOW21738.1"/>
    <property type="molecule type" value="Genomic_DNA"/>
</dbReference>
<dbReference type="OrthoDB" id="9813214at2"/>
<dbReference type="AlphaFoldDB" id="A0A1D8PAY3"/>
<reference evidence="5 6" key="1">
    <citation type="submission" date="2016-10" db="EMBL/GenBank/DDBJ databases">
        <title>Lutibacter sp. LPB0138, isolated from marine gastropod.</title>
        <authorList>
            <person name="Kim E."/>
            <person name="Yi H."/>
        </authorList>
    </citation>
    <scope>NUCLEOTIDE SEQUENCE [LARGE SCALE GENOMIC DNA]</scope>
    <source>
        <strain evidence="5 6">LPB0138</strain>
    </source>
</reference>
<feature type="domain" description="Glycosyl transferase family 1" evidence="3">
    <location>
        <begin position="180"/>
        <end position="347"/>
    </location>
</feature>
<dbReference type="InterPro" id="IPR001296">
    <property type="entry name" value="Glyco_trans_1"/>
</dbReference>
<dbReference type="RefSeq" id="WP_070237898.1">
    <property type="nucleotide sequence ID" value="NZ_CP017478.1"/>
</dbReference>
<name>A0A1D8PAY3_9FLAO</name>
<keyword evidence="6" id="KW-1185">Reference proteome</keyword>
<dbReference type="KEGG" id="lul:LPB138_14080"/>
<dbReference type="SUPFAM" id="SSF53756">
    <property type="entry name" value="UDP-Glycosyltransferase/glycogen phosphorylase"/>
    <property type="match status" value="1"/>
</dbReference>
<evidence type="ECO:0000259" key="3">
    <source>
        <dbReference type="Pfam" id="PF00534"/>
    </source>
</evidence>
<evidence type="ECO:0000256" key="1">
    <source>
        <dbReference type="ARBA" id="ARBA00022676"/>
    </source>
</evidence>
<protein>
    <submittedName>
        <fullName evidence="5">Glycosyl transferase group 1</fullName>
    </submittedName>
</protein>
<keyword evidence="1" id="KW-0328">Glycosyltransferase</keyword>
<gene>
    <name evidence="5" type="ORF">LPB138_14080</name>
</gene>
<dbReference type="InterPro" id="IPR028098">
    <property type="entry name" value="Glyco_trans_4-like_N"/>
</dbReference>
<sequence length="367" mass="42989">MPANSKKVFVAVTNDISSDQRVHKVCEYLTKKGFEVEVYGRVLSDTFEVERSYKITRKKLWFNNNFLFYAEYNVKLLFYLFFRKYKYILSNDLDTLPACFIASKLKKTELIYDSHEYFTEVPELQGRKFVQKFWLKIEGFFLPKVKNAITVSQPIADAYKKKYKVNFEILRNLPSLDREVHYEEVSFPTNNKVVLYQGILNPGRGIKPMIDALNFLENIDLVIIGYGKVKNELIEYVKKIGLTDRVHFLGRIPHEKLPNYTKIADVGMVMEEPLGKSFEYSLPNKLFDFIHEGIPIISSPLVEVKKIVEKYNVGLVIKNYEPTHIAEIIRTLVSDKELRKTIILNQKSVKKHLSWENDVKLLDKFFI</sequence>